<dbReference type="KEGG" id="hmu:Hmuk_0065"/>
<protein>
    <submittedName>
        <fullName evidence="1">Uncharacterized protein</fullName>
    </submittedName>
</protein>
<reference evidence="1 2" key="1">
    <citation type="journal article" date="2009" name="Stand. Genomic Sci.">
        <title>Complete genome sequence of Halomicrobium mukohataei type strain (arg-2).</title>
        <authorList>
            <person name="Tindall B.J."/>
            <person name="Schneider S."/>
            <person name="Lapidus A."/>
            <person name="Copeland A."/>
            <person name="Glavina Del Rio T."/>
            <person name="Nolan M."/>
            <person name="Lucas S."/>
            <person name="Chen F."/>
            <person name="Tice H."/>
            <person name="Cheng J.F."/>
            <person name="Saunders E."/>
            <person name="Bruce D."/>
            <person name="Goodwin L."/>
            <person name="Pitluck S."/>
            <person name="Mikhailova N."/>
            <person name="Pati A."/>
            <person name="Ivanova N."/>
            <person name="Mavrommatis K."/>
            <person name="Chen A."/>
            <person name="Palaniappan K."/>
            <person name="Chain P."/>
            <person name="Land M."/>
            <person name="Hauser L."/>
            <person name="Chang Y.J."/>
            <person name="Jeffries C.D."/>
            <person name="Brettin T."/>
            <person name="Han C."/>
            <person name="Rohde M."/>
            <person name="Goker M."/>
            <person name="Bristow J."/>
            <person name="Eisen J.A."/>
            <person name="Markowitz V."/>
            <person name="Hugenholtz P."/>
            <person name="Klenk H.P."/>
            <person name="Kyrpides N.C."/>
            <person name="Detter J.C."/>
        </authorList>
    </citation>
    <scope>NUCLEOTIDE SEQUENCE [LARGE SCALE GENOMIC DNA]</scope>
    <source>
        <strain evidence="2">ATCC 700874 / DSM 12286 / JCM 9738 / NCIMB 13541</strain>
    </source>
</reference>
<sequence>MVPRSIVKPTAQFVTGKGSQIAASIDEKICLGENVSLGELIRNTVPESAHGS</sequence>
<evidence type="ECO:0000313" key="2">
    <source>
        <dbReference type="Proteomes" id="UP000001746"/>
    </source>
</evidence>
<dbReference type="eggNOG" id="arCOG10932">
    <property type="taxonomic scope" value="Archaea"/>
</dbReference>
<organism evidence="1 2">
    <name type="scientific">Halomicrobium mukohataei (strain ATCC 700874 / DSM 12286 / JCM 9738 / NCIMB 13541)</name>
    <name type="common">Haloarcula mukohataei</name>
    <dbReference type="NCBI Taxonomy" id="485914"/>
    <lineage>
        <taxon>Archaea</taxon>
        <taxon>Methanobacteriati</taxon>
        <taxon>Methanobacteriota</taxon>
        <taxon>Stenosarchaea group</taxon>
        <taxon>Halobacteria</taxon>
        <taxon>Halobacteriales</taxon>
        <taxon>Haloarculaceae</taxon>
        <taxon>Halomicrobium</taxon>
    </lineage>
</organism>
<evidence type="ECO:0000313" key="1">
    <source>
        <dbReference type="EMBL" id="ACV46214.1"/>
    </source>
</evidence>
<dbReference type="EMBL" id="CP001688">
    <property type="protein sequence ID" value="ACV46214.1"/>
    <property type="molecule type" value="Genomic_DNA"/>
</dbReference>
<accession>C7NVU9</accession>
<gene>
    <name evidence="1" type="ordered locus">Hmuk_0065</name>
</gene>
<dbReference type="AlphaFoldDB" id="C7NVU9"/>
<proteinExistence type="predicted"/>
<name>C7NVU9_HALMD</name>
<dbReference type="Proteomes" id="UP000001746">
    <property type="component" value="Chromosome"/>
</dbReference>
<keyword evidence="2" id="KW-1185">Reference proteome</keyword>
<dbReference type="HOGENOM" id="CLU_3075212_0_0_2"/>